<feature type="domain" description="Haemolysin-type calcium binding-related" evidence="4">
    <location>
        <begin position="896"/>
        <end position="939"/>
    </location>
</feature>
<dbReference type="Gene3D" id="2.160.20.160">
    <property type="match status" value="1"/>
</dbReference>
<proteinExistence type="predicted"/>
<dbReference type="GO" id="GO:0005509">
    <property type="term" value="F:calcium ion binding"/>
    <property type="evidence" value="ECO:0007669"/>
    <property type="project" value="InterPro"/>
</dbReference>
<name>A0A8J2Z2D5_9GAMM</name>
<dbReference type="InterPro" id="IPR001343">
    <property type="entry name" value="Hemolysn_Ca-bd"/>
</dbReference>
<evidence type="ECO:0000313" key="6">
    <source>
        <dbReference type="Proteomes" id="UP000636949"/>
    </source>
</evidence>
<dbReference type="PANTHER" id="PTHR38340:SF1">
    <property type="entry name" value="S-LAYER PROTEIN"/>
    <property type="match status" value="1"/>
</dbReference>
<dbReference type="InterPro" id="IPR011049">
    <property type="entry name" value="Serralysin-like_metalloprot_C"/>
</dbReference>
<dbReference type="SUPFAM" id="SSF51120">
    <property type="entry name" value="beta-Roll"/>
    <property type="match status" value="5"/>
</dbReference>
<dbReference type="PANTHER" id="PTHR38340">
    <property type="entry name" value="S-LAYER PROTEIN"/>
    <property type="match status" value="1"/>
</dbReference>
<keyword evidence="3" id="KW-0106">Calcium</keyword>
<accession>A0A8J2Z2D5</accession>
<evidence type="ECO:0000259" key="4">
    <source>
        <dbReference type="Pfam" id="PF06594"/>
    </source>
</evidence>
<evidence type="ECO:0000313" key="5">
    <source>
        <dbReference type="EMBL" id="GGF90320.1"/>
    </source>
</evidence>
<dbReference type="InterPro" id="IPR050557">
    <property type="entry name" value="RTX_toxin/Mannuronan_C5-epim"/>
</dbReference>
<reference evidence="5" key="2">
    <citation type="submission" date="2020-09" db="EMBL/GenBank/DDBJ databases">
        <authorList>
            <person name="Sun Q."/>
            <person name="Zhou Y."/>
        </authorList>
    </citation>
    <scope>NUCLEOTIDE SEQUENCE</scope>
    <source>
        <strain evidence="5">CGMCC 1.15758</strain>
    </source>
</reference>
<reference evidence="5" key="1">
    <citation type="journal article" date="2014" name="Int. J. Syst. Evol. Microbiol.">
        <title>Complete genome sequence of Corynebacterium casei LMG S-19264T (=DSM 44701T), isolated from a smear-ripened cheese.</title>
        <authorList>
            <consortium name="US DOE Joint Genome Institute (JGI-PGF)"/>
            <person name="Walter F."/>
            <person name="Albersmeier A."/>
            <person name="Kalinowski J."/>
            <person name="Ruckert C."/>
        </authorList>
    </citation>
    <scope>NUCLEOTIDE SEQUENCE</scope>
    <source>
        <strain evidence="5">CGMCC 1.15758</strain>
    </source>
</reference>
<keyword evidence="6" id="KW-1185">Reference proteome</keyword>
<dbReference type="PRINTS" id="PR00313">
    <property type="entry name" value="CABNDNGRPT"/>
</dbReference>
<comment type="subcellular location">
    <subcellularLocation>
        <location evidence="1">Secreted</location>
    </subcellularLocation>
</comment>
<dbReference type="InterPro" id="IPR018511">
    <property type="entry name" value="Hemolysin-typ_Ca-bd_CS"/>
</dbReference>
<dbReference type="Pfam" id="PF00353">
    <property type="entry name" value="HemolysinCabind"/>
    <property type="match status" value="14"/>
</dbReference>
<evidence type="ECO:0000256" key="3">
    <source>
        <dbReference type="ARBA" id="ARBA00022837"/>
    </source>
</evidence>
<dbReference type="Pfam" id="PF06594">
    <property type="entry name" value="HCBP_related"/>
    <property type="match status" value="1"/>
</dbReference>
<sequence length="1813" mass="198038">MLERSTENENCDAKYSFSLYSDGLGGYDGYHTWIKLSNGTNTYTYSFGPLGDVSLGELLLPYAVLGHMSRHEPEGREQQSESYTGFISKQRYEMMKNMADFLASNPPDYQLYQYNGDNCVEVTSKILEAAGIKILKGILGPGRVIDEIDVLNARQNSAYQFYPEYQGDEEECDDEIDESINNDFNTAANVVPRRRDPLIFDLDGDGIETVAADGSVLFDHNGDGVKYASGWVGADDALLVRDLDQNGQIDNGLELFGDNTIKANGEKATDGFDALSDLDDNVDGVFDHNDTAFDELRLWQDSNQDGVVQDGELKSLDDAGILSVDLNATNDGGGATGGVIAKKSTYNTVNGESFVVAALDFNANLFYREYHDDFNHQFVDELEAIDLAFNIRGSGAVRDLNQAAVLNPEIVDVIQNIMQTNSYQQRIGLYQALVSAWAQSAEGFTSAITTLEGLVLDSGAKISFDISDETRQRLEKIVVLEAFNFSHMLDYVITENGVNSEIRISIGNWSNVMKFNSDEDLVLNDAMFMGFVQQVEFINKAYDKLLKSIDRSAFKSIDHQMFLDMIEFNLTDQGNVGLDFSHIYSYLNDRAKTDSTRVLHTIYAVYEYTPYFIDLGLDVISIYRQSLGEMAAYLPDGFLAESLQQIDMMLSDGNFMTNAQTLLGSNGNDRISVHGTQLILAGDGNDIVIRDRGTDDLGLPTVGGRYYIDGGKGHDKLYGNTYDDVLFGGDGNDYIDAGLGDDIIDGGKGDDYLYGGVHGNDTIFGGDGNDYIASGSSVYQFYYEDFHGYLGENIFPYWNMITGGKGDDVLASGYARDSVFIYHMGDGNDILVKNSWGSIRDNEIIWNYQKNLGDGLLYNKTLGADGVMLNDTFNDVIRFGESISVEDVSIRRIDYDLFLDVVDGGSIQVVGFYKEDDDYANLSKVSRIEFSDGTVWDRNNAIFNVEAQGVNYMGTESDEYISATIADDTLQGLGGNDALYGKQGNDILDGGQGDDHLEAGDGDDILIGGKDNDFLLGGLGHDRYIFGGDSGEDMIYYYHYADESFTDSSMTLVFEDGVQLQDLAINTWHKYLAGQWQAQDLKLASEDYNISISLDSYFYDFNDSTMGYSMPVYLEFNNGTERWQLMPHKAMSIEINGEDKSFHNSVTLTRFDEVAQMIHIKGIGRSEYLQGTEGNDILDGGGYHDYLAGGLGADHYVLSNLSFNDDVIIADETNTEDAVLLKDVSMDELYFLRDNDDLSIIAFNSDFEQASSYQNNGGFYRSSIKLSGYFKGLSVETIVDSEGNTHSIAELLKDENKYSAITDDVHRIGSKGNDYIESYAGDDVIHAKSGDNWIEAGAGNNTITAGSGDDRIHVDNGNNLIKAGSGDNVVEAGDGENTIITGSGADTIDVGQGDNVIKAGHGENSIQAGSGDNQIYGGADYDYVYVEDGNNLIKLGNGDNELDAGGGDNVIYAGSGDDSVSLGDGNNTVKLGNGDNQVYAYDGDNIIMTGGGDDYIELGDGNNIIRAGHGDNEIDVGDGDNQIYSGNGADVIYVYDGDNVIKAGHGENEIYAGNGNNIITTGNGDDLIEVQSGQNTIRSGAGDDTVYSGNGSDLIYAGKGDDVIYAGGGNDQLYAQWGDNILYGEDGNDSLYAGNDGADQLFGGQGDDTLRAKNGDDFLQGQDGDDLLIAHGDNNILSGGNGSDHYQINFKNANNTIINNYDSDGSSDFMKLNGIKTTDLRFYREVSNLMIKNLADKNKPKEIIVTDWFESGDHQIDEIEVGKFVLSNKQIDVIIQTLASFNVESGVGEDLLNKEQQDEIKSTLANAWMPKSA</sequence>
<dbReference type="RefSeq" id="WP_170137169.1">
    <property type="nucleotide sequence ID" value="NZ_BMJS01000003.1"/>
</dbReference>
<gene>
    <name evidence="5" type="ORF">GCM10010995_04540</name>
</gene>
<organism evidence="5 6">
    <name type="scientific">Cysteiniphilum litorale</name>
    <dbReference type="NCBI Taxonomy" id="2056700"/>
    <lineage>
        <taxon>Bacteria</taxon>
        <taxon>Pseudomonadati</taxon>
        <taxon>Pseudomonadota</taxon>
        <taxon>Gammaproteobacteria</taxon>
        <taxon>Thiotrichales</taxon>
        <taxon>Fastidiosibacteraceae</taxon>
        <taxon>Cysteiniphilum</taxon>
    </lineage>
</organism>
<evidence type="ECO:0000256" key="2">
    <source>
        <dbReference type="ARBA" id="ARBA00022525"/>
    </source>
</evidence>
<dbReference type="InterPro" id="IPR010566">
    <property type="entry name" value="Haemolys_ca-bd"/>
</dbReference>
<evidence type="ECO:0000256" key="1">
    <source>
        <dbReference type="ARBA" id="ARBA00004613"/>
    </source>
</evidence>
<keyword evidence="2" id="KW-0964">Secreted</keyword>
<protein>
    <recommendedName>
        <fullName evidence="4">Haemolysin-type calcium binding-related domain-containing protein</fullName>
    </recommendedName>
</protein>
<dbReference type="Proteomes" id="UP000636949">
    <property type="component" value="Unassembled WGS sequence"/>
</dbReference>
<dbReference type="PROSITE" id="PS00330">
    <property type="entry name" value="HEMOLYSIN_CALCIUM"/>
    <property type="match status" value="2"/>
</dbReference>
<dbReference type="Gene3D" id="2.150.10.10">
    <property type="entry name" value="Serralysin-like metalloprotease, C-terminal"/>
    <property type="match status" value="6"/>
</dbReference>
<dbReference type="GO" id="GO:0005576">
    <property type="term" value="C:extracellular region"/>
    <property type="evidence" value="ECO:0007669"/>
    <property type="project" value="UniProtKB-SubCell"/>
</dbReference>
<dbReference type="EMBL" id="BMJS01000003">
    <property type="protein sequence ID" value="GGF90320.1"/>
    <property type="molecule type" value="Genomic_DNA"/>
</dbReference>
<comment type="caution">
    <text evidence="5">The sequence shown here is derived from an EMBL/GenBank/DDBJ whole genome shotgun (WGS) entry which is preliminary data.</text>
</comment>